<evidence type="ECO:0000256" key="1">
    <source>
        <dbReference type="ARBA" id="ARBA00022527"/>
    </source>
</evidence>
<keyword evidence="3 5" id="KW-0547">Nucleotide-binding</keyword>
<dbReference type="STRING" id="1215089.BBI08_03140"/>
<dbReference type="EMBL" id="CP016537">
    <property type="protein sequence ID" value="ANU12899.1"/>
    <property type="molecule type" value="Genomic_DNA"/>
</dbReference>
<evidence type="ECO:0000256" key="4">
    <source>
        <dbReference type="ARBA" id="ARBA00022777"/>
    </source>
</evidence>
<dbReference type="HAMAP" id="MF_00921">
    <property type="entry name" value="PDRP"/>
    <property type="match status" value="1"/>
</dbReference>
<dbReference type="EC" id="2.7.11.32" evidence="5"/>
<dbReference type="RefSeq" id="WP_008499002.1">
    <property type="nucleotide sequence ID" value="NZ_CP016537.2"/>
</dbReference>
<comment type="catalytic activity">
    <reaction evidence="5">
        <text>N(tele)-phospho-L-histidyl/L-threonyl-[pyruvate, phosphate dikinase] + ADP = N(tele)-phospho-L-histidyl/O-phospho-L-threonyl-[pyruvate, phosphate dikinase] + AMP + H(+)</text>
        <dbReference type="Rhea" id="RHEA:43692"/>
        <dbReference type="Rhea" id="RHEA-COMP:10650"/>
        <dbReference type="Rhea" id="RHEA-COMP:10651"/>
        <dbReference type="ChEBI" id="CHEBI:15378"/>
        <dbReference type="ChEBI" id="CHEBI:30013"/>
        <dbReference type="ChEBI" id="CHEBI:61977"/>
        <dbReference type="ChEBI" id="CHEBI:83586"/>
        <dbReference type="ChEBI" id="CHEBI:456215"/>
        <dbReference type="ChEBI" id="CHEBI:456216"/>
        <dbReference type="EC" id="2.7.11.32"/>
    </reaction>
</comment>
<dbReference type="AlphaFoldDB" id="A0A1C7DMU5"/>
<evidence type="ECO:0000256" key="2">
    <source>
        <dbReference type="ARBA" id="ARBA00022679"/>
    </source>
</evidence>
<dbReference type="PANTHER" id="PTHR31756">
    <property type="entry name" value="PYRUVATE, PHOSPHATE DIKINASE REGULATORY PROTEIN 1, CHLOROPLASTIC"/>
    <property type="match status" value="1"/>
</dbReference>
<dbReference type="NCBIfam" id="NF003742">
    <property type="entry name" value="PRK05339.1"/>
    <property type="match status" value="1"/>
</dbReference>
<feature type="binding site" evidence="5">
    <location>
        <begin position="151"/>
        <end position="158"/>
    </location>
    <ligand>
        <name>ADP</name>
        <dbReference type="ChEBI" id="CHEBI:456216"/>
    </ligand>
</feature>
<keyword evidence="2 5" id="KW-0808">Transferase</keyword>
<dbReference type="GO" id="GO:0004674">
    <property type="term" value="F:protein serine/threonine kinase activity"/>
    <property type="evidence" value="ECO:0007669"/>
    <property type="project" value="UniProtKB-UniRule"/>
</dbReference>
<evidence type="ECO:0000256" key="3">
    <source>
        <dbReference type="ARBA" id="ARBA00022741"/>
    </source>
</evidence>
<proteinExistence type="inferred from homology"/>
<dbReference type="Pfam" id="PF03618">
    <property type="entry name" value="Kinase-PPPase"/>
    <property type="match status" value="1"/>
</dbReference>
<comment type="catalytic activity">
    <reaction evidence="5">
        <text>N(tele)-phospho-L-histidyl/O-phospho-L-threonyl-[pyruvate, phosphate dikinase] + phosphate + H(+) = N(tele)-phospho-L-histidyl/L-threonyl-[pyruvate, phosphate dikinase] + diphosphate</text>
        <dbReference type="Rhea" id="RHEA:43696"/>
        <dbReference type="Rhea" id="RHEA-COMP:10650"/>
        <dbReference type="Rhea" id="RHEA-COMP:10651"/>
        <dbReference type="ChEBI" id="CHEBI:15378"/>
        <dbReference type="ChEBI" id="CHEBI:30013"/>
        <dbReference type="ChEBI" id="CHEBI:33019"/>
        <dbReference type="ChEBI" id="CHEBI:43474"/>
        <dbReference type="ChEBI" id="CHEBI:61977"/>
        <dbReference type="ChEBI" id="CHEBI:83586"/>
        <dbReference type="EC" id="2.7.4.27"/>
    </reaction>
</comment>
<keyword evidence="1 5" id="KW-0723">Serine/threonine-protein kinase</keyword>
<organism evidence="6 7">
    <name type="scientific">Planococcus halocryophilus</name>
    <dbReference type="NCBI Taxonomy" id="1215089"/>
    <lineage>
        <taxon>Bacteria</taxon>
        <taxon>Bacillati</taxon>
        <taxon>Bacillota</taxon>
        <taxon>Bacilli</taxon>
        <taxon>Bacillales</taxon>
        <taxon>Caryophanaceae</taxon>
        <taxon>Planococcus</taxon>
    </lineage>
</organism>
<evidence type="ECO:0000256" key="5">
    <source>
        <dbReference type="HAMAP-Rule" id="MF_00921"/>
    </source>
</evidence>
<dbReference type="GO" id="GO:0005524">
    <property type="term" value="F:ATP binding"/>
    <property type="evidence" value="ECO:0007669"/>
    <property type="project" value="InterPro"/>
</dbReference>
<evidence type="ECO:0000313" key="6">
    <source>
        <dbReference type="EMBL" id="ANU12899.1"/>
    </source>
</evidence>
<dbReference type="EC" id="2.7.4.27" evidence="5"/>
<dbReference type="InterPro" id="IPR026565">
    <property type="entry name" value="PPDK_reg"/>
</dbReference>
<keyword evidence="4 5" id="KW-0418">Kinase</keyword>
<reference evidence="7" key="1">
    <citation type="submission" date="2016-07" db="EMBL/GenBank/DDBJ databases">
        <authorList>
            <person name="See-Too W.S."/>
        </authorList>
    </citation>
    <scope>NUCLEOTIDE SEQUENCE [LARGE SCALE GENOMIC DNA]</scope>
    <source>
        <strain evidence="7">DSM 24743</strain>
    </source>
</reference>
<dbReference type="GO" id="GO:0016776">
    <property type="term" value="F:phosphotransferase activity, phosphate group as acceptor"/>
    <property type="evidence" value="ECO:0007669"/>
    <property type="project" value="UniProtKB-UniRule"/>
</dbReference>
<dbReference type="OrthoDB" id="9782201at2"/>
<sequence length="268" mass="30141">MKSLRLFIVSDSVGETGELVAKAAISQYLNADQNAVLKRFPYIDSIDHLQEIVKLAVAQKAFIVYTLVSQELRDYMQSETAKFHVTAVDLMGPLLDALENELNASPLQEAGLVRKLDDDYFKKVEAIEFAVKYDDGRDPRGILMADIVLVGISRTSKTPLSQYLAHKRLKVANVPLVPEVDPPEELYLVDPKKCFGLVISPDKLNFIRKERLIALGLNDDANYAKIDRIHEEIKHFHKVVDRIGCEIVDVTNRAVEETANLILGKLQK</sequence>
<dbReference type="InterPro" id="IPR005177">
    <property type="entry name" value="Kinase-pyrophosphorylase"/>
</dbReference>
<name>A0A1C7DMU5_9BACL</name>
<reference evidence="7" key="2">
    <citation type="submission" date="2016-10" db="EMBL/GenBank/DDBJ databases">
        <authorList>
            <person name="See-Too W.S."/>
        </authorList>
    </citation>
    <scope>NUCLEOTIDE SEQUENCE [LARGE SCALE GENOMIC DNA]</scope>
    <source>
        <strain evidence="7">DSM 24743</strain>
    </source>
</reference>
<comment type="similarity">
    <text evidence="5">Belongs to the pyruvate, phosphate/water dikinase regulatory protein family. PDRP subfamily.</text>
</comment>
<comment type="function">
    <text evidence="5">Bifunctional serine/threonine kinase and phosphorylase involved in the regulation of the pyruvate, phosphate dikinase (PPDK) by catalyzing its phosphorylation/dephosphorylation.</text>
</comment>
<dbReference type="PANTHER" id="PTHR31756:SF3">
    <property type="entry name" value="PYRUVATE, PHOSPHATE DIKINASE REGULATORY PROTEIN 1, CHLOROPLASTIC"/>
    <property type="match status" value="1"/>
</dbReference>
<keyword evidence="6" id="KW-0670">Pyruvate</keyword>
<keyword evidence="7" id="KW-1185">Reference proteome</keyword>
<gene>
    <name evidence="6" type="ORF">BBI08_03140</name>
</gene>
<evidence type="ECO:0000313" key="7">
    <source>
        <dbReference type="Proteomes" id="UP000092687"/>
    </source>
</evidence>
<protein>
    <recommendedName>
        <fullName evidence="5">Putative pyruvate, phosphate dikinase regulatory protein</fullName>
        <shortName evidence="5">PPDK regulatory protein</shortName>
        <ecNumber evidence="5">2.7.11.32</ecNumber>
        <ecNumber evidence="5">2.7.4.27</ecNumber>
    </recommendedName>
</protein>
<dbReference type="Proteomes" id="UP000092687">
    <property type="component" value="Chromosome"/>
</dbReference>
<dbReference type="GO" id="GO:0043531">
    <property type="term" value="F:ADP binding"/>
    <property type="evidence" value="ECO:0007669"/>
    <property type="project" value="UniProtKB-UniRule"/>
</dbReference>
<accession>A0A1C7DMU5</accession>
<dbReference type="KEGG" id="phc:BBI08_03140"/>